<gene>
    <name evidence="2" type="ORF">H696_03985</name>
</gene>
<name>A0A058Z6M4_FONAL</name>
<evidence type="ECO:0000313" key="2">
    <source>
        <dbReference type="EMBL" id="KCV69563.1"/>
    </source>
</evidence>
<protein>
    <submittedName>
        <fullName evidence="2">Uncharacterized protein</fullName>
    </submittedName>
</protein>
<reference evidence="2" key="1">
    <citation type="submission" date="2013-04" db="EMBL/GenBank/DDBJ databases">
        <title>The Genome Sequence of Fonticula alba ATCC 38817.</title>
        <authorList>
            <consortium name="The Broad Institute Genomics Platform"/>
            <person name="Russ C."/>
            <person name="Cuomo C."/>
            <person name="Burger G."/>
            <person name="Gray M.W."/>
            <person name="Holland P.W.H."/>
            <person name="King N."/>
            <person name="Lang F.B.F."/>
            <person name="Roger A.J."/>
            <person name="Ruiz-Trillo I."/>
            <person name="Brown M."/>
            <person name="Walker B."/>
            <person name="Young S."/>
            <person name="Zeng Q."/>
            <person name="Gargeya S."/>
            <person name="Fitzgerald M."/>
            <person name="Haas B."/>
            <person name="Abouelleil A."/>
            <person name="Allen A.W."/>
            <person name="Alvarado L."/>
            <person name="Arachchi H.M."/>
            <person name="Berlin A.M."/>
            <person name="Chapman S.B."/>
            <person name="Gainer-Dewar J."/>
            <person name="Goldberg J."/>
            <person name="Griggs A."/>
            <person name="Gujja S."/>
            <person name="Hansen M."/>
            <person name="Howarth C."/>
            <person name="Imamovic A."/>
            <person name="Ireland A."/>
            <person name="Larimer J."/>
            <person name="McCowan C."/>
            <person name="Murphy C."/>
            <person name="Pearson M."/>
            <person name="Poon T.W."/>
            <person name="Priest M."/>
            <person name="Roberts A."/>
            <person name="Saif S."/>
            <person name="Shea T."/>
            <person name="Sisk P."/>
            <person name="Sykes S."/>
            <person name="Wortman J."/>
            <person name="Nusbaum C."/>
            <person name="Birren B."/>
        </authorList>
    </citation>
    <scope>NUCLEOTIDE SEQUENCE [LARGE SCALE GENOMIC DNA]</scope>
    <source>
        <strain evidence="2">ATCC 38817</strain>
    </source>
</reference>
<accession>A0A058Z6M4</accession>
<sequence>MGKGEDTMPHFAQDSREGLFRRTVNSEAVKDTILDMYTQSPVTTSGVEDPHAFARQLHSVGRKRRLHSDPVPPPEPGPPSE</sequence>
<keyword evidence="3" id="KW-1185">Reference proteome</keyword>
<organism evidence="2">
    <name type="scientific">Fonticula alba</name>
    <name type="common">Slime mold</name>
    <dbReference type="NCBI Taxonomy" id="691883"/>
    <lineage>
        <taxon>Eukaryota</taxon>
        <taxon>Rotosphaerida</taxon>
        <taxon>Fonticulaceae</taxon>
        <taxon>Fonticula</taxon>
    </lineage>
</organism>
<dbReference type="GeneID" id="20528710"/>
<dbReference type="RefSeq" id="XP_009496128.1">
    <property type="nucleotide sequence ID" value="XM_009497853.1"/>
</dbReference>
<feature type="compositionally biased region" description="Pro residues" evidence="1">
    <location>
        <begin position="70"/>
        <end position="81"/>
    </location>
</feature>
<dbReference type="AlphaFoldDB" id="A0A058Z6M4"/>
<dbReference type="EMBL" id="KB932206">
    <property type="protein sequence ID" value="KCV69563.1"/>
    <property type="molecule type" value="Genomic_DNA"/>
</dbReference>
<evidence type="ECO:0000313" key="3">
    <source>
        <dbReference type="Proteomes" id="UP000030693"/>
    </source>
</evidence>
<evidence type="ECO:0000256" key="1">
    <source>
        <dbReference type="SAM" id="MobiDB-lite"/>
    </source>
</evidence>
<proteinExistence type="predicted"/>
<dbReference type="Proteomes" id="UP000030693">
    <property type="component" value="Unassembled WGS sequence"/>
</dbReference>
<feature type="region of interest" description="Disordered" evidence="1">
    <location>
        <begin position="60"/>
        <end position="81"/>
    </location>
</feature>